<dbReference type="InterPro" id="IPR036236">
    <property type="entry name" value="Znf_C2H2_sf"/>
</dbReference>
<dbReference type="Pfam" id="PF00096">
    <property type="entry name" value="zf-C2H2"/>
    <property type="match status" value="1"/>
</dbReference>
<keyword evidence="2" id="KW-0479">Metal-binding</keyword>
<keyword evidence="3" id="KW-0677">Repeat</keyword>
<feature type="domain" description="C2H2-type" evidence="12">
    <location>
        <begin position="362"/>
        <end position="389"/>
    </location>
</feature>
<keyword evidence="13" id="KW-1185">Reference proteome</keyword>
<sequence length="491" mass="53197">MYPTPRMLPPEANPSTTVLFPTFQGPSSKSWSNTITRRSQPAAMPMPQPTAVYASKASSSTATELFIDTMSHHSLGPRDDRSSSSSHAFRTVSTSDESAKLILTRFYHNLQRQQHEQWLLSRDERNSTSSSDSGLPPSAGPFPLSPSSMATKLGPCSAVASSYSRGRTLLLPPAPCSASSLSPSWLSPLHIADSAFHSATTTPFYGSASVPPSAMSDCALVRVPAGGSRFRFDHLLPLPPPPAPATTRKTATGVTAAAEPSYATHPLLPLAPSSLQRLGGPALSSSSVSTSSATGLAPSTSGMATQQKPVMNTVRKKLQQKLAFRAIKEMPVLPHAEAVGTTPPSIVAKKVDDECKEEAEQFICSVCNKDFGRIDMLSRHRRCHTGEKPYGCDWCGRFFARADHLQMHKLTHTNKKPYLCAVCPYATRRCDVLKRHLGTRHQIKTAHSFFIIKKFYLLPKVAAQRHTPYDAGSLPPVDSQAAATRPPKEQK</sequence>
<evidence type="ECO:0000256" key="7">
    <source>
        <dbReference type="ARBA" id="ARBA00023125"/>
    </source>
</evidence>
<evidence type="ECO:0000256" key="2">
    <source>
        <dbReference type="ARBA" id="ARBA00022723"/>
    </source>
</evidence>
<evidence type="ECO:0000259" key="12">
    <source>
        <dbReference type="PROSITE" id="PS50157"/>
    </source>
</evidence>
<evidence type="ECO:0000256" key="11">
    <source>
        <dbReference type="SAM" id="MobiDB-lite"/>
    </source>
</evidence>
<dbReference type="GO" id="GO:0005634">
    <property type="term" value="C:nucleus"/>
    <property type="evidence" value="ECO:0007669"/>
    <property type="project" value="UniProtKB-SubCell"/>
</dbReference>
<organism evidence="13 14">
    <name type="scientific">Globodera rostochiensis</name>
    <name type="common">Golden nematode worm</name>
    <name type="synonym">Heterodera rostochiensis</name>
    <dbReference type="NCBI Taxonomy" id="31243"/>
    <lineage>
        <taxon>Eukaryota</taxon>
        <taxon>Metazoa</taxon>
        <taxon>Ecdysozoa</taxon>
        <taxon>Nematoda</taxon>
        <taxon>Chromadorea</taxon>
        <taxon>Rhabditida</taxon>
        <taxon>Tylenchina</taxon>
        <taxon>Tylenchomorpha</taxon>
        <taxon>Tylenchoidea</taxon>
        <taxon>Heteroderidae</taxon>
        <taxon>Heteroderinae</taxon>
        <taxon>Globodera</taxon>
    </lineage>
</organism>
<evidence type="ECO:0000256" key="1">
    <source>
        <dbReference type="ARBA" id="ARBA00004123"/>
    </source>
</evidence>
<feature type="compositionally biased region" description="Low complexity" evidence="11">
    <location>
        <begin position="127"/>
        <end position="137"/>
    </location>
</feature>
<keyword evidence="4 10" id="KW-0863">Zinc-finger</keyword>
<dbReference type="Gene3D" id="3.30.160.60">
    <property type="entry name" value="Classic Zinc Finger"/>
    <property type="match status" value="3"/>
</dbReference>
<dbReference type="InterPro" id="IPR013087">
    <property type="entry name" value="Znf_C2H2_type"/>
</dbReference>
<comment type="subcellular location">
    <subcellularLocation>
        <location evidence="1">Nucleus</location>
    </subcellularLocation>
</comment>
<feature type="domain" description="C2H2-type" evidence="12">
    <location>
        <begin position="390"/>
        <end position="417"/>
    </location>
</feature>
<evidence type="ECO:0000256" key="6">
    <source>
        <dbReference type="ARBA" id="ARBA00023015"/>
    </source>
</evidence>
<dbReference type="PROSITE" id="PS00028">
    <property type="entry name" value="ZINC_FINGER_C2H2_1"/>
    <property type="match status" value="2"/>
</dbReference>
<feature type="region of interest" description="Disordered" evidence="11">
    <location>
        <begin position="72"/>
        <end position="91"/>
    </location>
</feature>
<dbReference type="SMART" id="SM00355">
    <property type="entry name" value="ZnF_C2H2"/>
    <property type="match status" value="3"/>
</dbReference>
<evidence type="ECO:0000256" key="9">
    <source>
        <dbReference type="ARBA" id="ARBA00023242"/>
    </source>
</evidence>
<dbReference type="WBParaSite" id="Gr19_v10_g9644.t1">
    <property type="protein sequence ID" value="Gr19_v10_g9644.t1"/>
    <property type="gene ID" value="Gr19_v10_g9644"/>
</dbReference>
<feature type="region of interest" description="Disordered" evidence="11">
    <location>
        <begin position="121"/>
        <end position="147"/>
    </location>
</feature>
<reference evidence="14" key="1">
    <citation type="submission" date="2022-11" db="UniProtKB">
        <authorList>
            <consortium name="WormBaseParasite"/>
        </authorList>
    </citation>
    <scope>IDENTIFICATION</scope>
</reference>
<evidence type="ECO:0000256" key="4">
    <source>
        <dbReference type="ARBA" id="ARBA00022771"/>
    </source>
</evidence>
<evidence type="ECO:0000256" key="5">
    <source>
        <dbReference type="ARBA" id="ARBA00022833"/>
    </source>
</evidence>
<evidence type="ECO:0000256" key="8">
    <source>
        <dbReference type="ARBA" id="ARBA00023163"/>
    </source>
</evidence>
<evidence type="ECO:0000313" key="13">
    <source>
        <dbReference type="Proteomes" id="UP000887572"/>
    </source>
</evidence>
<feature type="region of interest" description="Disordered" evidence="11">
    <location>
        <begin position="469"/>
        <end position="491"/>
    </location>
</feature>
<feature type="compositionally biased region" description="Low complexity" evidence="11">
    <location>
        <begin position="279"/>
        <end position="297"/>
    </location>
</feature>
<dbReference type="PANTHER" id="PTHR23235">
    <property type="entry name" value="KRUEPPEL-LIKE TRANSCRIPTION FACTOR"/>
    <property type="match status" value="1"/>
</dbReference>
<keyword evidence="6" id="KW-0805">Transcription regulation</keyword>
<dbReference type="FunFam" id="3.30.160.60:FF:000064">
    <property type="entry name" value="Early growth response protein 3"/>
    <property type="match status" value="1"/>
</dbReference>
<feature type="region of interest" description="Disordered" evidence="11">
    <location>
        <begin position="279"/>
        <end position="306"/>
    </location>
</feature>
<dbReference type="PANTHER" id="PTHR23235:SF161">
    <property type="entry name" value="C2H2-TYPE DOMAIN-CONTAINING PROTEIN"/>
    <property type="match status" value="1"/>
</dbReference>
<keyword evidence="5" id="KW-0862">Zinc</keyword>
<proteinExistence type="predicted"/>
<dbReference type="AlphaFoldDB" id="A0A914IDN2"/>
<dbReference type="PROSITE" id="PS50157">
    <property type="entry name" value="ZINC_FINGER_C2H2_2"/>
    <property type="match status" value="2"/>
</dbReference>
<name>A0A914IDN2_GLORO</name>
<dbReference type="Proteomes" id="UP000887572">
    <property type="component" value="Unplaced"/>
</dbReference>
<dbReference type="GO" id="GO:0000978">
    <property type="term" value="F:RNA polymerase II cis-regulatory region sequence-specific DNA binding"/>
    <property type="evidence" value="ECO:0007669"/>
    <property type="project" value="TreeGrafter"/>
</dbReference>
<dbReference type="GO" id="GO:0000981">
    <property type="term" value="F:DNA-binding transcription factor activity, RNA polymerase II-specific"/>
    <property type="evidence" value="ECO:0007669"/>
    <property type="project" value="TreeGrafter"/>
</dbReference>
<accession>A0A914IDN2</accession>
<protein>
    <submittedName>
        <fullName evidence="14">C2H2-type domain-containing protein</fullName>
    </submittedName>
</protein>
<keyword evidence="7" id="KW-0238">DNA-binding</keyword>
<keyword evidence="9" id="KW-0539">Nucleus</keyword>
<evidence type="ECO:0000256" key="10">
    <source>
        <dbReference type="PROSITE-ProRule" id="PRU00042"/>
    </source>
</evidence>
<evidence type="ECO:0000256" key="3">
    <source>
        <dbReference type="ARBA" id="ARBA00022737"/>
    </source>
</evidence>
<evidence type="ECO:0000313" key="14">
    <source>
        <dbReference type="WBParaSite" id="Gr19_v10_g9644.t1"/>
    </source>
</evidence>
<dbReference type="SUPFAM" id="SSF57667">
    <property type="entry name" value="beta-beta-alpha zinc fingers"/>
    <property type="match status" value="2"/>
</dbReference>
<dbReference type="GO" id="GO:0008270">
    <property type="term" value="F:zinc ion binding"/>
    <property type="evidence" value="ECO:0007669"/>
    <property type="project" value="UniProtKB-KW"/>
</dbReference>
<keyword evidence="8" id="KW-0804">Transcription</keyword>